<evidence type="ECO:0000256" key="6">
    <source>
        <dbReference type="SAM" id="MobiDB-lite"/>
    </source>
</evidence>
<dbReference type="Gene3D" id="3.40.50.150">
    <property type="entry name" value="Vaccinia Virus protein VP39"/>
    <property type="match status" value="1"/>
</dbReference>
<name>A0ABS1DIG1_9PROT</name>
<comment type="catalytic activity">
    <reaction evidence="4">
        <text>a 2'-deoxyadenosine in DNA + S-adenosyl-L-methionine = an N(6)-methyl-2'-deoxyadenosine in DNA + S-adenosyl-L-homocysteine + H(+)</text>
        <dbReference type="Rhea" id="RHEA:15197"/>
        <dbReference type="Rhea" id="RHEA-COMP:12418"/>
        <dbReference type="Rhea" id="RHEA-COMP:12419"/>
        <dbReference type="ChEBI" id="CHEBI:15378"/>
        <dbReference type="ChEBI" id="CHEBI:57856"/>
        <dbReference type="ChEBI" id="CHEBI:59789"/>
        <dbReference type="ChEBI" id="CHEBI:90615"/>
        <dbReference type="ChEBI" id="CHEBI:90616"/>
        <dbReference type="EC" id="2.1.1.72"/>
    </reaction>
</comment>
<dbReference type="RefSeq" id="WP_200341514.1">
    <property type="nucleotide sequence ID" value="NZ_NRRL01000041.1"/>
</dbReference>
<keyword evidence="2" id="KW-0489">Methyltransferase</keyword>
<evidence type="ECO:0000256" key="4">
    <source>
        <dbReference type="ARBA" id="ARBA00047942"/>
    </source>
</evidence>
<reference evidence="8 9" key="1">
    <citation type="journal article" date="2020" name="Microorganisms">
        <title>Osmotic Adaptation and Compatible Solute Biosynthesis of Phototrophic Bacteria as Revealed from Genome Analyses.</title>
        <authorList>
            <person name="Imhoff J.F."/>
            <person name="Rahn T."/>
            <person name="Kunzel S."/>
            <person name="Keller A."/>
            <person name="Neulinger S.C."/>
        </authorList>
    </citation>
    <scope>NUCLEOTIDE SEQUENCE [LARGE SCALE GENOMIC DNA]</scope>
    <source>
        <strain evidence="8 9">DSM 9895</strain>
    </source>
</reference>
<evidence type="ECO:0000256" key="3">
    <source>
        <dbReference type="ARBA" id="ARBA00022679"/>
    </source>
</evidence>
<dbReference type="PRINTS" id="PR00508">
    <property type="entry name" value="S21N4MTFRASE"/>
</dbReference>
<dbReference type="InterPro" id="IPR002052">
    <property type="entry name" value="DNA_methylase_N6_adenine_CS"/>
</dbReference>
<comment type="caution">
    <text evidence="8">The sequence shown here is derived from an EMBL/GenBank/DDBJ whole genome shotgun (WGS) entry which is preliminary data.</text>
</comment>
<gene>
    <name evidence="8" type="ORF">CKO28_14200</name>
</gene>
<dbReference type="Pfam" id="PF01555">
    <property type="entry name" value="N6_N4_Mtase"/>
    <property type="match status" value="1"/>
</dbReference>
<keyword evidence="3" id="KW-0808">Transferase</keyword>
<evidence type="ECO:0000259" key="7">
    <source>
        <dbReference type="Pfam" id="PF01555"/>
    </source>
</evidence>
<evidence type="ECO:0000256" key="1">
    <source>
        <dbReference type="ARBA" id="ARBA00006594"/>
    </source>
</evidence>
<dbReference type="PROSITE" id="PS00092">
    <property type="entry name" value="N6_MTASE"/>
    <property type="match status" value="1"/>
</dbReference>
<keyword evidence="9" id="KW-1185">Reference proteome</keyword>
<evidence type="ECO:0000256" key="5">
    <source>
        <dbReference type="RuleBase" id="RU362026"/>
    </source>
</evidence>
<feature type="region of interest" description="Disordered" evidence="6">
    <location>
        <begin position="1"/>
        <end position="21"/>
    </location>
</feature>
<dbReference type="EC" id="2.1.1.-" evidence="5"/>
<dbReference type="Proteomes" id="UP001296873">
    <property type="component" value="Unassembled WGS sequence"/>
</dbReference>
<proteinExistence type="inferred from homology"/>
<protein>
    <recommendedName>
        <fullName evidence="5">Methyltransferase</fullName>
        <ecNumber evidence="5">2.1.1.-</ecNumber>
    </recommendedName>
</protein>
<dbReference type="InterPro" id="IPR029063">
    <property type="entry name" value="SAM-dependent_MTases_sf"/>
</dbReference>
<organism evidence="8 9">
    <name type="scientific">Rhodovibrio sodomensis</name>
    <dbReference type="NCBI Taxonomy" id="1088"/>
    <lineage>
        <taxon>Bacteria</taxon>
        <taxon>Pseudomonadati</taxon>
        <taxon>Pseudomonadota</taxon>
        <taxon>Alphaproteobacteria</taxon>
        <taxon>Rhodospirillales</taxon>
        <taxon>Rhodovibrionaceae</taxon>
        <taxon>Rhodovibrio</taxon>
    </lineage>
</organism>
<dbReference type="InterPro" id="IPR002941">
    <property type="entry name" value="DNA_methylase_N4/N6"/>
</dbReference>
<evidence type="ECO:0000313" key="8">
    <source>
        <dbReference type="EMBL" id="MBK1669185.1"/>
    </source>
</evidence>
<dbReference type="SUPFAM" id="SSF53335">
    <property type="entry name" value="S-adenosyl-L-methionine-dependent methyltransferases"/>
    <property type="match status" value="1"/>
</dbReference>
<accession>A0ABS1DIG1</accession>
<sequence length="300" mass="33168">MPLSGSRRQKARGQGASKVRPLPKKRVCAPGALEAADAASGEQLRTSDCWIANESCFSFLPKVPKASVDLVLTDPPYVISRQTGFESCVNGESRFAVSMDFGEWDRAFTEDDLKRSIREFYRVLRPGGTCVVWFDLWKLTPLKAALEDAGFKQCRLIEWIKTNPVPLNSKRNYLTNAREVAVLAVKGGSPTFNAEYHDGVYRHPIYQGQDRCHPTQKPTALFKELIEVHSEPDDVVLDAFLGGGTTAHAARDTGRKFAGCERDPLYYRFSAARVLGDHEGMSAAKTAVKEAAARRKEAAA</sequence>
<evidence type="ECO:0000313" key="9">
    <source>
        <dbReference type="Proteomes" id="UP001296873"/>
    </source>
</evidence>
<evidence type="ECO:0000256" key="2">
    <source>
        <dbReference type="ARBA" id="ARBA00022603"/>
    </source>
</evidence>
<dbReference type="EMBL" id="NRRL01000041">
    <property type="protein sequence ID" value="MBK1669185.1"/>
    <property type="molecule type" value="Genomic_DNA"/>
</dbReference>
<dbReference type="InterPro" id="IPR001091">
    <property type="entry name" value="RM_Methyltransferase"/>
</dbReference>
<feature type="domain" description="DNA methylase N-4/N-6" evidence="7">
    <location>
        <begin position="68"/>
        <end position="268"/>
    </location>
</feature>
<comment type="similarity">
    <text evidence="1 5">Belongs to the N(4)/N(6)-methyltransferase family.</text>
</comment>